<evidence type="ECO:0000259" key="4">
    <source>
        <dbReference type="PROSITE" id="PS50222"/>
    </source>
</evidence>
<dbReference type="AlphaFoldDB" id="A0A813LRW4"/>
<keyword evidence="1" id="KW-0479">Metal-binding</keyword>
<dbReference type="InterPro" id="IPR011992">
    <property type="entry name" value="EF-hand-dom_pair"/>
</dbReference>
<evidence type="ECO:0000313" key="5">
    <source>
        <dbReference type="EMBL" id="CAE8738075.1"/>
    </source>
</evidence>
<dbReference type="SUPFAM" id="SSF47473">
    <property type="entry name" value="EF-hand"/>
    <property type="match status" value="2"/>
</dbReference>
<dbReference type="GO" id="GO:0005509">
    <property type="term" value="F:calcium ion binding"/>
    <property type="evidence" value="ECO:0007669"/>
    <property type="project" value="InterPro"/>
</dbReference>
<dbReference type="PROSITE" id="PS50222">
    <property type="entry name" value="EF_HAND_2"/>
    <property type="match status" value="4"/>
</dbReference>
<evidence type="ECO:0000256" key="2">
    <source>
        <dbReference type="ARBA" id="ARBA00022737"/>
    </source>
</evidence>
<evidence type="ECO:0000313" key="6">
    <source>
        <dbReference type="Proteomes" id="UP000626109"/>
    </source>
</evidence>
<feature type="domain" description="EF-hand" evidence="4">
    <location>
        <begin position="216"/>
        <end position="251"/>
    </location>
</feature>
<name>A0A813LRW4_POLGL</name>
<gene>
    <name evidence="5" type="ORF">PGLA2088_LOCUS49036</name>
</gene>
<dbReference type="Pfam" id="PF13499">
    <property type="entry name" value="EF-hand_7"/>
    <property type="match status" value="2"/>
</dbReference>
<dbReference type="Gene3D" id="1.10.238.10">
    <property type="entry name" value="EF-hand"/>
    <property type="match status" value="3"/>
</dbReference>
<dbReference type="PANTHER" id="PTHR10891">
    <property type="entry name" value="EF-HAND CALCIUM-BINDING DOMAIN CONTAINING PROTEIN"/>
    <property type="match status" value="1"/>
</dbReference>
<comment type="caution">
    <text evidence="5">The sequence shown here is derived from an EMBL/GenBank/DDBJ whole genome shotgun (WGS) entry which is preliminary data.</text>
</comment>
<proteinExistence type="predicted"/>
<feature type="domain" description="EF-hand" evidence="4">
    <location>
        <begin position="24"/>
        <end position="59"/>
    </location>
</feature>
<protein>
    <recommendedName>
        <fullName evidence="4">EF-hand domain-containing protein</fullName>
    </recommendedName>
</protein>
<dbReference type="SMART" id="SM00054">
    <property type="entry name" value="EFh"/>
    <property type="match status" value="6"/>
</dbReference>
<dbReference type="EMBL" id="CAJNNW010036878">
    <property type="protein sequence ID" value="CAE8738075.1"/>
    <property type="molecule type" value="Genomic_DNA"/>
</dbReference>
<dbReference type="InterPro" id="IPR039647">
    <property type="entry name" value="EF_hand_pair_protein_CML-like"/>
</dbReference>
<evidence type="ECO:0000256" key="1">
    <source>
        <dbReference type="ARBA" id="ARBA00022723"/>
    </source>
</evidence>
<evidence type="ECO:0000256" key="3">
    <source>
        <dbReference type="ARBA" id="ARBA00022837"/>
    </source>
</evidence>
<dbReference type="PROSITE" id="PS00018">
    <property type="entry name" value="EF_HAND_1"/>
    <property type="match status" value="4"/>
</dbReference>
<dbReference type="InterPro" id="IPR018247">
    <property type="entry name" value="EF_Hand_1_Ca_BS"/>
</dbReference>
<reference evidence="5" key="1">
    <citation type="submission" date="2021-02" db="EMBL/GenBank/DDBJ databases">
        <authorList>
            <person name="Dougan E. K."/>
            <person name="Rhodes N."/>
            <person name="Thang M."/>
            <person name="Chan C."/>
        </authorList>
    </citation>
    <scope>NUCLEOTIDE SEQUENCE</scope>
</reference>
<dbReference type="Pfam" id="PF13202">
    <property type="entry name" value="EF-hand_5"/>
    <property type="match status" value="1"/>
</dbReference>
<feature type="domain" description="EF-hand" evidence="4">
    <location>
        <begin position="259"/>
        <end position="294"/>
    </location>
</feature>
<keyword evidence="3" id="KW-0106">Calcium</keyword>
<sequence length="353" mass="38571">GMNKFDNPYAVADDTDSSVTIPATASERSKEIFKQYDVNGDGCITPNEIQSVFKALGQEALGLDAERIFKVIDANHDGKIQFTEFVDWMFGFADICDDQDLKARAIIQGSMTEAVPEAAAAAVYKPSADSEERSTELLQLLQASAKEEKSADAEDLMQLLFDGEESDLIDCVAGLRIMNARQLRDVFQGSDVSKKGFLNLKDLRQLLYPKSIFATDSIQAVAKVFLQMDKNSDGKIHCGEFVSYILTAKNILSTVPTDADKRSIASAFSVGDADKSGSIGLEEFEKMLGPETDEDREMVKLVFASIDADASGAISVVEFAHIYGKELVKQTHGMEVKGSMHIADAEERAEESD</sequence>
<dbReference type="InterPro" id="IPR002048">
    <property type="entry name" value="EF_hand_dom"/>
</dbReference>
<dbReference type="Proteomes" id="UP000626109">
    <property type="component" value="Unassembled WGS sequence"/>
</dbReference>
<accession>A0A813LRW4</accession>
<feature type="non-terminal residue" evidence="5">
    <location>
        <position position="1"/>
    </location>
</feature>
<organism evidence="5 6">
    <name type="scientific">Polarella glacialis</name>
    <name type="common">Dinoflagellate</name>
    <dbReference type="NCBI Taxonomy" id="89957"/>
    <lineage>
        <taxon>Eukaryota</taxon>
        <taxon>Sar</taxon>
        <taxon>Alveolata</taxon>
        <taxon>Dinophyceae</taxon>
        <taxon>Suessiales</taxon>
        <taxon>Suessiaceae</taxon>
        <taxon>Polarella</taxon>
    </lineage>
</organism>
<keyword evidence="2" id="KW-0677">Repeat</keyword>
<dbReference type="CDD" id="cd00051">
    <property type="entry name" value="EFh"/>
    <property type="match status" value="1"/>
</dbReference>
<feature type="domain" description="EF-hand" evidence="4">
    <location>
        <begin position="60"/>
        <end position="95"/>
    </location>
</feature>